<dbReference type="InterPro" id="IPR032763">
    <property type="entry name" value="RIC3_N"/>
</dbReference>
<dbReference type="GO" id="GO:0045202">
    <property type="term" value="C:synapse"/>
    <property type="evidence" value="ECO:0007669"/>
    <property type="project" value="GOC"/>
</dbReference>
<keyword evidence="4" id="KW-0256">Endoplasmic reticulum</keyword>
<dbReference type="PANTHER" id="PTHR21723">
    <property type="entry name" value="RESISTANCE TO INHIBITORS OF CHOLINESTERASE PROTEIN 3 RIC3"/>
    <property type="match status" value="1"/>
</dbReference>
<evidence type="ECO:0000256" key="3">
    <source>
        <dbReference type="ARBA" id="ARBA00022692"/>
    </source>
</evidence>
<feature type="transmembrane region" description="Helical" evidence="7">
    <location>
        <begin position="119"/>
        <end position="137"/>
    </location>
</feature>
<dbReference type="GO" id="GO:0034394">
    <property type="term" value="P:protein localization to cell surface"/>
    <property type="evidence" value="ECO:0007669"/>
    <property type="project" value="TreeGrafter"/>
</dbReference>
<evidence type="ECO:0000256" key="7">
    <source>
        <dbReference type="SAM" id="Phobius"/>
    </source>
</evidence>
<dbReference type="EMBL" id="BMAO01039473">
    <property type="protein sequence ID" value="GFR31693.1"/>
    <property type="molecule type" value="Genomic_DNA"/>
</dbReference>
<organism evidence="9 10">
    <name type="scientific">Trichonephila clavata</name>
    <name type="common">Joro spider</name>
    <name type="synonym">Nephila clavata</name>
    <dbReference type="NCBI Taxonomy" id="2740835"/>
    <lineage>
        <taxon>Eukaryota</taxon>
        <taxon>Metazoa</taxon>
        <taxon>Ecdysozoa</taxon>
        <taxon>Arthropoda</taxon>
        <taxon>Chelicerata</taxon>
        <taxon>Arachnida</taxon>
        <taxon>Araneae</taxon>
        <taxon>Araneomorphae</taxon>
        <taxon>Entelegynae</taxon>
        <taxon>Araneoidea</taxon>
        <taxon>Nephilidae</taxon>
        <taxon>Trichonephila</taxon>
    </lineage>
</organism>
<dbReference type="OrthoDB" id="10070774at2759"/>
<dbReference type="PANTHER" id="PTHR21723:SF3">
    <property type="entry name" value="PROTEIN RIC-3"/>
    <property type="match status" value="1"/>
</dbReference>
<evidence type="ECO:0000313" key="9">
    <source>
        <dbReference type="EMBL" id="GFR31693.1"/>
    </source>
</evidence>
<protein>
    <submittedName>
        <fullName evidence="9">RIC3 domain-containing protein</fullName>
    </submittedName>
</protein>
<evidence type="ECO:0000259" key="8">
    <source>
        <dbReference type="Pfam" id="PF15361"/>
    </source>
</evidence>
<comment type="caution">
    <text evidence="9">The sequence shown here is derived from an EMBL/GenBank/DDBJ whole genome shotgun (WGS) entry which is preliminary data.</text>
</comment>
<evidence type="ECO:0000256" key="2">
    <source>
        <dbReference type="ARBA" id="ARBA00008538"/>
    </source>
</evidence>
<accession>A0A8X6HXR2</accession>
<keyword evidence="6 7" id="KW-0472">Membrane</keyword>
<evidence type="ECO:0000256" key="6">
    <source>
        <dbReference type="ARBA" id="ARBA00023136"/>
    </source>
</evidence>
<dbReference type="InterPro" id="IPR026160">
    <property type="entry name" value="Ric3"/>
</dbReference>
<dbReference type="GO" id="GO:0007271">
    <property type="term" value="P:synaptic transmission, cholinergic"/>
    <property type="evidence" value="ECO:0007669"/>
    <property type="project" value="TreeGrafter"/>
</dbReference>
<reference evidence="9" key="1">
    <citation type="submission" date="2020-07" db="EMBL/GenBank/DDBJ databases">
        <title>Multicomponent nature underlies the extraordinary mechanical properties of spider dragline silk.</title>
        <authorList>
            <person name="Kono N."/>
            <person name="Nakamura H."/>
            <person name="Mori M."/>
            <person name="Yoshida Y."/>
            <person name="Ohtoshi R."/>
            <person name="Malay A.D."/>
            <person name="Moran D.A.P."/>
            <person name="Tomita M."/>
            <person name="Numata K."/>
            <person name="Arakawa K."/>
        </authorList>
    </citation>
    <scope>NUCLEOTIDE SEQUENCE</scope>
</reference>
<feature type="transmembrane region" description="Helical" evidence="7">
    <location>
        <begin position="12"/>
        <end position="33"/>
    </location>
</feature>
<dbReference type="AlphaFoldDB" id="A0A8X6HXR2"/>
<evidence type="ECO:0000256" key="5">
    <source>
        <dbReference type="ARBA" id="ARBA00022989"/>
    </source>
</evidence>
<keyword evidence="3 7" id="KW-0812">Transmembrane</keyword>
<sequence length="265" mass="30556">MSEISVETSSKRSLTVLAVVVACFAILWPKIFYPMIISILFPSDEEENQDEIRKLDFHDMLHPQMREAMGEARPLEKTIKEGNKSVKRKMELHEISALFHPSLRYTAKPQSKGAGAVNLVIPVYTIAIILFFIYSLFKTFLKKNQESCHLYNVKQQKAACPLNCTEMEDSLNKRKDNSQERKAQRALEQYGKDKVLTALKTIILEMEDFKGTASEEDNKQDVIGNSGGNYCRTSCNLSILEKFLMLIMRKNFKQIYIFDFFPFKL</sequence>
<proteinExistence type="inferred from homology"/>
<evidence type="ECO:0000313" key="10">
    <source>
        <dbReference type="Proteomes" id="UP000887116"/>
    </source>
</evidence>
<dbReference type="Pfam" id="PF15361">
    <property type="entry name" value="RIC3"/>
    <property type="match status" value="1"/>
</dbReference>
<feature type="domain" description="Resistance to inhibitors of cholinesterase protein 3 N-terminal" evidence="8">
    <location>
        <begin position="20"/>
        <end position="199"/>
    </location>
</feature>
<dbReference type="GO" id="GO:0043025">
    <property type="term" value="C:neuronal cell body"/>
    <property type="evidence" value="ECO:0007669"/>
    <property type="project" value="TreeGrafter"/>
</dbReference>
<dbReference type="Proteomes" id="UP000887116">
    <property type="component" value="Unassembled WGS sequence"/>
</dbReference>
<evidence type="ECO:0000256" key="4">
    <source>
        <dbReference type="ARBA" id="ARBA00022824"/>
    </source>
</evidence>
<gene>
    <name evidence="9" type="primary">AVEN_12697_1</name>
    <name evidence="9" type="ORF">TNCT_179733</name>
</gene>
<keyword evidence="10" id="KW-1185">Reference proteome</keyword>
<comment type="similarity">
    <text evidence="2">Belongs to the ric-3 family.</text>
</comment>
<dbReference type="GO" id="GO:0043005">
    <property type="term" value="C:neuron projection"/>
    <property type="evidence" value="ECO:0007669"/>
    <property type="project" value="TreeGrafter"/>
</dbReference>
<name>A0A8X6HXR2_TRICU</name>
<keyword evidence="5 7" id="KW-1133">Transmembrane helix</keyword>
<comment type="subcellular location">
    <subcellularLocation>
        <location evidence="1">Endoplasmic reticulum membrane</location>
    </subcellularLocation>
</comment>
<evidence type="ECO:0000256" key="1">
    <source>
        <dbReference type="ARBA" id="ARBA00004586"/>
    </source>
</evidence>
<dbReference type="GO" id="GO:0005789">
    <property type="term" value="C:endoplasmic reticulum membrane"/>
    <property type="evidence" value="ECO:0007669"/>
    <property type="project" value="UniProtKB-SubCell"/>
</dbReference>